<reference evidence="1 2" key="1">
    <citation type="journal article" date="2006" name="Int. J. Syst. Evol. Microbiol.">
        <title>Dyella yeojuensis sp. nov., isolated from greenhouse soil in Korea.</title>
        <authorList>
            <person name="Kim B.Y."/>
            <person name="Weon H.Y."/>
            <person name="Lee K.H."/>
            <person name="Seok S.J."/>
            <person name="Kwon S.W."/>
            <person name="Go S.J."/>
            <person name="Stackebrandt E."/>
        </authorList>
    </citation>
    <scope>NUCLEOTIDE SEQUENCE [LARGE SCALE GENOMIC DNA]</scope>
    <source>
        <strain evidence="1 2">DSM 17673</strain>
    </source>
</reference>
<accession>A0A7X5QU12</accession>
<dbReference type="Proteomes" id="UP000518878">
    <property type="component" value="Unassembled WGS sequence"/>
</dbReference>
<proteinExistence type="predicted"/>
<comment type="caution">
    <text evidence="1">The sequence shown here is derived from an EMBL/GenBank/DDBJ whole genome shotgun (WGS) entry which is preliminary data.</text>
</comment>
<keyword evidence="2" id="KW-1185">Reference proteome</keyword>
<sequence length="98" mass="11279">MEKSPAGLTYTPDFTKDARFRALELLLTGVIRHLPDADRFRQHMDTLIDLEQTLYETEARKIPAPARVSALELVNSRMEEIRDEVSRIFQNRVPPAAQ</sequence>
<dbReference type="RefSeq" id="WP_166699159.1">
    <property type="nucleotide sequence ID" value="NZ_JAAQTL010000001.1"/>
</dbReference>
<organism evidence="1 2">
    <name type="scientific">Luteibacter yeojuensis</name>
    <dbReference type="NCBI Taxonomy" id="345309"/>
    <lineage>
        <taxon>Bacteria</taxon>
        <taxon>Pseudomonadati</taxon>
        <taxon>Pseudomonadota</taxon>
        <taxon>Gammaproteobacteria</taxon>
        <taxon>Lysobacterales</taxon>
        <taxon>Rhodanobacteraceae</taxon>
        <taxon>Luteibacter</taxon>
    </lineage>
</organism>
<dbReference type="EMBL" id="JAAQTL010000001">
    <property type="protein sequence ID" value="NID15412.1"/>
    <property type="molecule type" value="Genomic_DNA"/>
</dbReference>
<name>A0A7X5QU12_9GAMM</name>
<evidence type="ECO:0000313" key="1">
    <source>
        <dbReference type="EMBL" id="NID15412.1"/>
    </source>
</evidence>
<dbReference type="AlphaFoldDB" id="A0A7X5QU12"/>
<evidence type="ECO:0000313" key="2">
    <source>
        <dbReference type="Proteomes" id="UP000518878"/>
    </source>
</evidence>
<protein>
    <submittedName>
        <fullName evidence="1">Uncharacterized protein</fullName>
    </submittedName>
</protein>
<gene>
    <name evidence="1" type="ORF">HBF32_08045</name>
</gene>